<dbReference type="EMBL" id="MZ462995">
    <property type="protein sequence ID" value="QXP44056.1"/>
    <property type="molecule type" value="Genomic_DNA"/>
</dbReference>
<organism evidence="1 2">
    <name type="scientific">Stappia phage SI01</name>
    <dbReference type="NCBI Taxonomy" id="2847766"/>
    <lineage>
        <taxon>Viruses</taxon>
        <taxon>Duplodnaviria</taxon>
        <taxon>Heunggongvirae</taxon>
        <taxon>Uroviricota</taxon>
        <taxon>Caudoviricetes</taxon>
        <taxon>Autographivirales</taxon>
        <taxon>Dunnvirinae</taxon>
        <taxon>Songlingvirus</taxon>
        <taxon>Songlingvirus SI01</taxon>
    </lineage>
</organism>
<keyword evidence="2" id="KW-1185">Reference proteome</keyword>
<evidence type="ECO:0000313" key="2">
    <source>
        <dbReference type="Proteomes" id="UP000827160"/>
    </source>
</evidence>
<dbReference type="NCBIfam" id="NF033889">
    <property type="entry name" value="termin_lrg_T7"/>
    <property type="match status" value="1"/>
</dbReference>
<reference evidence="1" key="1">
    <citation type="submission" date="2021-06" db="EMBL/GenBank/DDBJ databases">
        <authorList>
            <person name="Nair S."/>
        </authorList>
    </citation>
    <scope>NUCLEOTIDE SEQUENCE</scope>
</reference>
<protein>
    <submittedName>
        <fullName evidence="1">Terminase large subunit</fullName>
    </submittedName>
</protein>
<dbReference type="Gene3D" id="3.40.50.300">
    <property type="entry name" value="P-loop containing nucleotide triphosphate hydrolases"/>
    <property type="match status" value="1"/>
</dbReference>
<sequence length="355" mass="39730">MAQRETIEQALERWHELELLQKHYAKFEDFLRDVIEDLLGFTCTDLQQDIGEYIAHGPHYRMVQAQRGQAKTTIAAAYAVWRLIHDPKTRVLIISAGDTQATEIANWIIQIINNMEELACMRPDRANGDRSSVEAFDVHYSLKGAEKSPSVACIGITSNMQGKRADLLIADDVESQKNSATQVQRDRILLLSKDFTSIVQKGEILYLGTPQSIDSIYNGLPGRGYDIRIWPGRFPTPAERKSYGGHLAPYVSERLDADPALATGGGPLGDRGQPTDPVLLDDAALSKKELDQGSAYFQLQHMLNTSLSDAERFPLKLANLRITAFDRENKLAPMQIAHARTDRNRILPPLGWPIK</sequence>
<dbReference type="InterPro" id="IPR027417">
    <property type="entry name" value="P-loop_NTPase"/>
</dbReference>
<proteinExistence type="predicted"/>
<evidence type="ECO:0000313" key="1">
    <source>
        <dbReference type="EMBL" id="QXP44056.1"/>
    </source>
</evidence>
<name>A0AAE7SPU6_9CAUD</name>
<dbReference type="Proteomes" id="UP000827160">
    <property type="component" value="Segment"/>
</dbReference>
<feature type="non-terminal residue" evidence="1">
    <location>
        <position position="355"/>
    </location>
</feature>
<dbReference type="SUPFAM" id="SSF52540">
    <property type="entry name" value="P-loop containing nucleoside triphosphate hydrolases"/>
    <property type="match status" value="1"/>
</dbReference>
<accession>A0AAE7SPU6</accession>
<dbReference type="InterPro" id="IPR047987">
    <property type="entry name" value="Gp19-like_virus"/>
</dbReference>